<gene>
    <name evidence="2" type="ORF">PGTUg99_033430</name>
</gene>
<evidence type="ECO:0000313" key="3">
    <source>
        <dbReference type="Proteomes" id="UP000325313"/>
    </source>
</evidence>
<dbReference type="EMBL" id="VDEP01000338">
    <property type="protein sequence ID" value="KAA1102408.1"/>
    <property type="molecule type" value="Genomic_DNA"/>
</dbReference>
<dbReference type="Proteomes" id="UP000325313">
    <property type="component" value="Unassembled WGS sequence"/>
</dbReference>
<reference evidence="2 3" key="1">
    <citation type="submission" date="2019-05" db="EMBL/GenBank/DDBJ databases">
        <title>Emergence of the Ug99 lineage of the wheat stem rust pathogen through somatic hybridization.</title>
        <authorList>
            <person name="Li F."/>
            <person name="Upadhyaya N.M."/>
            <person name="Sperschneider J."/>
            <person name="Matny O."/>
            <person name="Nguyen-Phuc H."/>
            <person name="Mago R."/>
            <person name="Raley C."/>
            <person name="Miller M.E."/>
            <person name="Silverstein K.A.T."/>
            <person name="Henningsen E."/>
            <person name="Hirsch C.D."/>
            <person name="Visser B."/>
            <person name="Pretorius Z.A."/>
            <person name="Steffenson B.J."/>
            <person name="Schwessinger B."/>
            <person name="Dodds P.N."/>
            <person name="Figueroa M."/>
        </authorList>
    </citation>
    <scope>NUCLEOTIDE SEQUENCE [LARGE SCALE GENOMIC DNA]</scope>
    <source>
        <strain evidence="2 3">Ug99</strain>
    </source>
</reference>
<feature type="region of interest" description="Disordered" evidence="1">
    <location>
        <begin position="69"/>
        <end position="136"/>
    </location>
</feature>
<proteinExistence type="predicted"/>
<comment type="caution">
    <text evidence="2">The sequence shown here is derived from an EMBL/GenBank/DDBJ whole genome shotgun (WGS) entry which is preliminary data.</text>
</comment>
<evidence type="ECO:0000313" key="2">
    <source>
        <dbReference type="EMBL" id="KAA1102408.1"/>
    </source>
</evidence>
<sequence length="136" mass="15226">MGGYPLRYPDIRQDFRGKGTSASAGGYPLALADSGYPQRISFDHLYFEQYVNIYFPPSVVQFKSCGTTLQDKTPAANNPNQDTAKSDDSEYFDPHNSKGKDPNDSNDADILTLHLENTSCPPQRRNQPQRNGSYRT</sequence>
<feature type="compositionally biased region" description="Polar residues" evidence="1">
    <location>
        <begin position="69"/>
        <end position="83"/>
    </location>
</feature>
<feature type="compositionally biased region" description="Basic and acidic residues" evidence="1">
    <location>
        <begin position="84"/>
        <end position="103"/>
    </location>
</feature>
<protein>
    <submittedName>
        <fullName evidence="2">Uncharacterized protein</fullName>
    </submittedName>
</protein>
<name>A0A5B0PPG1_PUCGR</name>
<dbReference type="AlphaFoldDB" id="A0A5B0PPG1"/>
<feature type="compositionally biased region" description="Polar residues" evidence="1">
    <location>
        <begin position="115"/>
        <end position="136"/>
    </location>
</feature>
<accession>A0A5B0PPG1</accession>
<organism evidence="2 3">
    <name type="scientific">Puccinia graminis f. sp. tritici</name>
    <dbReference type="NCBI Taxonomy" id="56615"/>
    <lineage>
        <taxon>Eukaryota</taxon>
        <taxon>Fungi</taxon>
        <taxon>Dikarya</taxon>
        <taxon>Basidiomycota</taxon>
        <taxon>Pucciniomycotina</taxon>
        <taxon>Pucciniomycetes</taxon>
        <taxon>Pucciniales</taxon>
        <taxon>Pucciniaceae</taxon>
        <taxon>Puccinia</taxon>
    </lineage>
</organism>
<evidence type="ECO:0000256" key="1">
    <source>
        <dbReference type="SAM" id="MobiDB-lite"/>
    </source>
</evidence>